<sequence>MQQATQDRDGPEPSRFSARRLLSAHGISILAEAADSRQALRAMDDDIHA</sequence>
<name>A0ABP8DV25_9ACTN</name>
<keyword evidence="2" id="KW-1185">Reference proteome</keyword>
<protein>
    <submittedName>
        <fullName evidence="1">Uncharacterized protein</fullName>
    </submittedName>
</protein>
<reference evidence="2" key="1">
    <citation type="journal article" date="2019" name="Int. J. Syst. Evol. Microbiol.">
        <title>The Global Catalogue of Microorganisms (GCM) 10K type strain sequencing project: providing services to taxonomists for standard genome sequencing and annotation.</title>
        <authorList>
            <consortium name="The Broad Institute Genomics Platform"/>
            <consortium name="The Broad Institute Genome Sequencing Center for Infectious Disease"/>
            <person name="Wu L."/>
            <person name="Ma J."/>
        </authorList>
    </citation>
    <scope>NUCLEOTIDE SEQUENCE [LARGE SCALE GENOMIC DNA]</scope>
    <source>
        <strain evidence="2">JCM 17441</strain>
    </source>
</reference>
<proteinExistence type="predicted"/>
<dbReference type="EMBL" id="BAABAT010000081">
    <property type="protein sequence ID" value="GAA4263807.1"/>
    <property type="molecule type" value="Genomic_DNA"/>
</dbReference>
<evidence type="ECO:0000313" key="1">
    <source>
        <dbReference type="EMBL" id="GAA4263807.1"/>
    </source>
</evidence>
<comment type="caution">
    <text evidence="1">The sequence shown here is derived from an EMBL/GenBank/DDBJ whole genome shotgun (WGS) entry which is preliminary data.</text>
</comment>
<gene>
    <name evidence="1" type="ORF">GCM10022255_111700</name>
</gene>
<dbReference type="Proteomes" id="UP001500620">
    <property type="component" value="Unassembled WGS sequence"/>
</dbReference>
<accession>A0ABP8DV25</accession>
<organism evidence="1 2">
    <name type="scientific">Dactylosporangium darangshiense</name>
    <dbReference type="NCBI Taxonomy" id="579108"/>
    <lineage>
        <taxon>Bacteria</taxon>
        <taxon>Bacillati</taxon>
        <taxon>Actinomycetota</taxon>
        <taxon>Actinomycetes</taxon>
        <taxon>Micromonosporales</taxon>
        <taxon>Micromonosporaceae</taxon>
        <taxon>Dactylosporangium</taxon>
    </lineage>
</organism>
<evidence type="ECO:0000313" key="2">
    <source>
        <dbReference type="Proteomes" id="UP001500620"/>
    </source>
</evidence>